<dbReference type="Proteomes" id="UP001199106">
    <property type="component" value="Unassembled WGS sequence"/>
</dbReference>
<comment type="caution">
    <text evidence="2">The sequence shown here is derived from an EMBL/GenBank/DDBJ whole genome shotgun (WGS) entry which is preliminary data.</text>
</comment>
<evidence type="ECO:0000256" key="1">
    <source>
        <dbReference type="SAM" id="MobiDB-lite"/>
    </source>
</evidence>
<dbReference type="AlphaFoldDB" id="A0AAD4FIL7"/>
<sequence length="279" mass="30781">MGVSHGPSYSSPPASPPYLPGFVQGHARGDSHQMSAAYGGNMQRIPGCLPEHALDEENLETNLDHLNIVETKDVRAMGLAAGGNLITLILWIQDIYKDDDATTIWNHAAARILHVHILDPVSCEKVTHIVSTPPPTDARACTEAGGQFFVTEEKVDERLDGGDFDNIKSVSQMDKHIGIGTEPEFDPSKPRMCTACELRVCDCIIRPYDHQFCNVCIRMIEQNSNGDSFSERRNWKCPTCDSLVSHVAGFSATMNLSGEEPLRIKVPINVLNIEDSRLR</sequence>
<reference evidence="2" key="1">
    <citation type="submission" date="2021-07" db="EMBL/GenBank/DDBJ databases">
        <title>Genome Resource of American Ginseng Black Spot Pathogen Alternaria panax.</title>
        <authorList>
            <person name="Qiu C."/>
            <person name="Wang W."/>
            <person name="Liu Z."/>
        </authorList>
    </citation>
    <scope>NUCLEOTIDE SEQUENCE</scope>
    <source>
        <strain evidence="2">BNCC115425</strain>
    </source>
</reference>
<evidence type="ECO:0000313" key="2">
    <source>
        <dbReference type="EMBL" id="KAG9190472.1"/>
    </source>
</evidence>
<keyword evidence="3" id="KW-1185">Reference proteome</keyword>
<dbReference type="EMBL" id="JAANER010000004">
    <property type="protein sequence ID" value="KAG9190472.1"/>
    <property type="molecule type" value="Genomic_DNA"/>
</dbReference>
<name>A0AAD4FIL7_9PLEO</name>
<evidence type="ECO:0000313" key="3">
    <source>
        <dbReference type="Proteomes" id="UP001199106"/>
    </source>
</evidence>
<evidence type="ECO:0008006" key="4">
    <source>
        <dbReference type="Google" id="ProtNLM"/>
    </source>
</evidence>
<feature type="region of interest" description="Disordered" evidence="1">
    <location>
        <begin position="1"/>
        <end position="25"/>
    </location>
</feature>
<organism evidence="2 3">
    <name type="scientific">Alternaria panax</name>
    <dbReference type="NCBI Taxonomy" id="48097"/>
    <lineage>
        <taxon>Eukaryota</taxon>
        <taxon>Fungi</taxon>
        <taxon>Dikarya</taxon>
        <taxon>Ascomycota</taxon>
        <taxon>Pezizomycotina</taxon>
        <taxon>Dothideomycetes</taxon>
        <taxon>Pleosporomycetidae</taxon>
        <taxon>Pleosporales</taxon>
        <taxon>Pleosporineae</taxon>
        <taxon>Pleosporaceae</taxon>
        <taxon>Alternaria</taxon>
        <taxon>Alternaria sect. Panax</taxon>
    </lineage>
</organism>
<dbReference type="SUPFAM" id="SSF57850">
    <property type="entry name" value="RING/U-box"/>
    <property type="match status" value="1"/>
</dbReference>
<accession>A0AAD4FIL7</accession>
<proteinExistence type="predicted"/>
<protein>
    <recommendedName>
        <fullName evidence="4">RING-type domain-containing protein</fullName>
    </recommendedName>
</protein>
<gene>
    <name evidence="2" type="ORF">G6011_08560</name>
</gene>